<reference evidence="1" key="2">
    <citation type="journal article" date="2015" name="Data Brief">
        <title>Shoot transcriptome of the giant reed, Arundo donax.</title>
        <authorList>
            <person name="Barrero R.A."/>
            <person name="Guerrero F.D."/>
            <person name="Moolhuijzen P."/>
            <person name="Goolsby J.A."/>
            <person name="Tidwell J."/>
            <person name="Bellgard S.E."/>
            <person name="Bellgard M.I."/>
        </authorList>
    </citation>
    <scope>NUCLEOTIDE SEQUENCE</scope>
    <source>
        <tissue evidence="1">Shoot tissue taken approximately 20 cm above the soil surface</tissue>
    </source>
</reference>
<name>A0A0A9CEV3_ARUDO</name>
<reference evidence="1" key="1">
    <citation type="submission" date="2014-09" db="EMBL/GenBank/DDBJ databases">
        <authorList>
            <person name="Magalhaes I.L.F."/>
            <person name="Oliveira U."/>
            <person name="Santos F.R."/>
            <person name="Vidigal T.H.D.A."/>
            <person name="Brescovit A.D."/>
            <person name="Santos A.J."/>
        </authorList>
    </citation>
    <scope>NUCLEOTIDE SEQUENCE</scope>
    <source>
        <tissue evidence="1">Shoot tissue taken approximately 20 cm above the soil surface</tissue>
    </source>
</reference>
<proteinExistence type="predicted"/>
<evidence type="ECO:0000313" key="1">
    <source>
        <dbReference type="EMBL" id="JAD71925.1"/>
    </source>
</evidence>
<protein>
    <submittedName>
        <fullName evidence="1">Uncharacterized protein</fullName>
    </submittedName>
</protein>
<sequence>MMIFNALDWAYYLSLSRFVVSTKHKCYDY</sequence>
<accession>A0A0A9CEV3</accession>
<dbReference type="EMBL" id="GBRH01225970">
    <property type="protein sequence ID" value="JAD71925.1"/>
    <property type="molecule type" value="Transcribed_RNA"/>
</dbReference>
<dbReference type="AlphaFoldDB" id="A0A0A9CEV3"/>
<organism evidence="1">
    <name type="scientific">Arundo donax</name>
    <name type="common">Giant reed</name>
    <name type="synonym">Donax arundinaceus</name>
    <dbReference type="NCBI Taxonomy" id="35708"/>
    <lineage>
        <taxon>Eukaryota</taxon>
        <taxon>Viridiplantae</taxon>
        <taxon>Streptophyta</taxon>
        <taxon>Embryophyta</taxon>
        <taxon>Tracheophyta</taxon>
        <taxon>Spermatophyta</taxon>
        <taxon>Magnoliopsida</taxon>
        <taxon>Liliopsida</taxon>
        <taxon>Poales</taxon>
        <taxon>Poaceae</taxon>
        <taxon>PACMAD clade</taxon>
        <taxon>Arundinoideae</taxon>
        <taxon>Arundineae</taxon>
        <taxon>Arundo</taxon>
    </lineage>
</organism>